<evidence type="ECO:0000256" key="1">
    <source>
        <dbReference type="SAM" id="Phobius"/>
    </source>
</evidence>
<protein>
    <submittedName>
        <fullName evidence="2">Uncharacterized protein</fullName>
    </submittedName>
</protein>
<evidence type="ECO:0000313" key="2">
    <source>
        <dbReference type="EMBL" id="JAH44462.1"/>
    </source>
</evidence>
<sequence>MQEYNFSVGGVSLAATVFPSLVYVSVYCMSDRQ</sequence>
<feature type="transmembrane region" description="Helical" evidence="1">
    <location>
        <begin position="6"/>
        <end position="29"/>
    </location>
</feature>
<keyword evidence="1" id="KW-0812">Transmembrane</keyword>
<accession>A0A0E9ST83</accession>
<organism evidence="2">
    <name type="scientific">Anguilla anguilla</name>
    <name type="common">European freshwater eel</name>
    <name type="synonym">Muraena anguilla</name>
    <dbReference type="NCBI Taxonomy" id="7936"/>
    <lineage>
        <taxon>Eukaryota</taxon>
        <taxon>Metazoa</taxon>
        <taxon>Chordata</taxon>
        <taxon>Craniata</taxon>
        <taxon>Vertebrata</taxon>
        <taxon>Euteleostomi</taxon>
        <taxon>Actinopterygii</taxon>
        <taxon>Neopterygii</taxon>
        <taxon>Teleostei</taxon>
        <taxon>Anguilliformes</taxon>
        <taxon>Anguillidae</taxon>
        <taxon>Anguilla</taxon>
    </lineage>
</organism>
<keyword evidence="1" id="KW-0472">Membrane</keyword>
<dbReference type="EMBL" id="GBXM01064115">
    <property type="protein sequence ID" value="JAH44462.1"/>
    <property type="molecule type" value="Transcribed_RNA"/>
</dbReference>
<dbReference type="AlphaFoldDB" id="A0A0E9ST83"/>
<reference evidence="2" key="1">
    <citation type="submission" date="2014-11" db="EMBL/GenBank/DDBJ databases">
        <authorList>
            <person name="Amaro Gonzalez C."/>
        </authorList>
    </citation>
    <scope>NUCLEOTIDE SEQUENCE</scope>
</reference>
<keyword evidence="1" id="KW-1133">Transmembrane helix</keyword>
<reference evidence="2" key="2">
    <citation type="journal article" date="2015" name="Fish Shellfish Immunol.">
        <title>Early steps in the European eel (Anguilla anguilla)-Vibrio vulnificus interaction in the gills: Role of the RtxA13 toxin.</title>
        <authorList>
            <person name="Callol A."/>
            <person name="Pajuelo D."/>
            <person name="Ebbesson L."/>
            <person name="Teles M."/>
            <person name="MacKenzie S."/>
            <person name="Amaro C."/>
        </authorList>
    </citation>
    <scope>NUCLEOTIDE SEQUENCE</scope>
</reference>
<name>A0A0E9ST83_ANGAN</name>
<proteinExistence type="predicted"/>